<dbReference type="InParanoid" id="A0A7M7J1X9"/>
<keyword evidence="5" id="KW-1185">Reference proteome</keyword>
<dbReference type="SMART" id="SM01271">
    <property type="entry name" value="LSM14"/>
    <property type="match status" value="1"/>
</dbReference>
<dbReference type="RefSeq" id="XP_022645590.1">
    <property type="nucleotide sequence ID" value="XM_022789855.1"/>
</dbReference>
<feature type="region of interest" description="Disordered" evidence="2">
    <location>
        <begin position="252"/>
        <end position="313"/>
    </location>
</feature>
<dbReference type="PANTHER" id="PTHR13586">
    <property type="entry name" value="SCD6 PROTEIN-RELATED"/>
    <property type="match status" value="1"/>
</dbReference>
<organism evidence="4 5">
    <name type="scientific">Varroa destructor</name>
    <name type="common">Honeybee mite</name>
    <dbReference type="NCBI Taxonomy" id="109461"/>
    <lineage>
        <taxon>Eukaryota</taxon>
        <taxon>Metazoa</taxon>
        <taxon>Ecdysozoa</taxon>
        <taxon>Arthropoda</taxon>
        <taxon>Chelicerata</taxon>
        <taxon>Arachnida</taxon>
        <taxon>Acari</taxon>
        <taxon>Parasitiformes</taxon>
        <taxon>Mesostigmata</taxon>
        <taxon>Gamasina</taxon>
        <taxon>Dermanyssoidea</taxon>
        <taxon>Varroidae</taxon>
        <taxon>Varroa</taxon>
    </lineage>
</organism>
<dbReference type="InterPro" id="IPR025761">
    <property type="entry name" value="FFD_box"/>
</dbReference>
<dbReference type="Pfam" id="PF12701">
    <property type="entry name" value="LSM14"/>
    <property type="match status" value="1"/>
</dbReference>
<dbReference type="KEGG" id="vde:111243780"/>
<feature type="compositionally biased region" description="Polar residues" evidence="2">
    <location>
        <begin position="272"/>
        <end position="311"/>
    </location>
</feature>
<dbReference type="Proteomes" id="UP000594260">
    <property type="component" value="Unplaced"/>
</dbReference>
<feature type="compositionally biased region" description="Basic and acidic residues" evidence="2">
    <location>
        <begin position="259"/>
        <end position="270"/>
    </location>
</feature>
<evidence type="ECO:0000313" key="4">
    <source>
        <dbReference type="EnsemblMetazoa" id="XP_022645590"/>
    </source>
</evidence>
<dbReference type="InterPro" id="IPR010920">
    <property type="entry name" value="LSM_dom_sf"/>
</dbReference>
<evidence type="ECO:0000256" key="2">
    <source>
        <dbReference type="SAM" id="MobiDB-lite"/>
    </source>
</evidence>
<protein>
    <recommendedName>
        <fullName evidence="3">FFD box profile domain-containing protein</fullName>
    </recommendedName>
</protein>
<dbReference type="EnsemblMetazoa" id="XM_022789855">
    <property type="protein sequence ID" value="XP_022645590"/>
    <property type="gene ID" value="LOC111243780"/>
</dbReference>
<dbReference type="InterPro" id="IPR025609">
    <property type="entry name" value="Lsm14-like_N"/>
</dbReference>
<accession>A0A7M7J1X9</accession>
<dbReference type="GeneID" id="111243780"/>
<sequence length="377" mass="42530">MMAGGSPSLGDKVVVVTNALCRYEGYYHHGDTDAQTFTLNNVRFFGTEHRDTPAAYNASPQVYESIVMKMTDIKQFNTIKSPVLADPAIVSAREQSEEDEPKCEFSSTGPNLTREVENSLDVYQGSTGVRQAPRGRIFVDGLSGHTEGMVRHSGSQSGSYHCGSLGGYGIQEGNANNFNIGGRAHHQRNDWRSINPRSEGSFPQKHPGMQQQPVDDFNFEKGIQEFTRLRLKNISTDDANIEEWQNEDVAKDKHQRISHHTEGYDKEKSFFDNLSGSTDFDSPRQQQNRFSRMGSSRSGDFQTARSRNPNVETFGEETVKQLYEIRKYSPDHRSSIRIGGYNSWQRPGGFYINRQGHLGNRTNFASRRQWFGASAYV</sequence>
<feature type="domain" description="FFD box profile" evidence="3">
    <location>
        <begin position="262"/>
        <end position="278"/>
    </location>
</feature>
<feature type="short sequence motif" description="FFD box" evidence="1">
    <location>
        <begin position="262"/>
        <end position="278"/>
    </location>
</feature>
<evidence type="ECO:0000256" key="1">
    <source>
        <dbReference type="PROSITE-ProRule" id="PRU00846"/>
    </source>
</evidence>
<evidence type="ECO:0000313" key="5">
    <source>
        <dbReference type="Proteomes" id="UP000594260"/>
    </source>
</evidence>
<dbReference type="AlphaFoldDB" id="A0A7M7J1X9"/>
<dbReference type="OrthoDB" id="21539at2759"/>
<name>A0A7M7J1X9_VARDE</name>
<evidence type="ECO:0000259" key="3">
    <source>
        <dbReference type="PROSITE" id="PS51513"/>
    </source>
</evidence>
<proteinExistence type="predicted"/>
<dbReference type="SUPFAM" id="SSF50182">
    <property type="entry name" value="Sm-like ribonucleoproteins"/>
    <property type="match status" value="1"/>
</dbReference>
<reference evidence="4" key="1">
    <citation type="submission" date="2021-01" db="UniProtKB">
        <authorList>
            <consortium name="EnsemblMetazoa"/>
        </authorList>
    </citation>
    <scope>IDENTIFICATION</scope>
</reference>
<dbReference type="PROSITE" id="PS51513">
    <property type="entry name" value="FFD"/>
    <property type="match status" value="1"/>
</dbReference>
<dbReference type="Gene3D" id="2.30.30.100">
    <property type="match status" value="1"/>
</dbReference>